<organism evidence="3 4">
    <name type="scientific">Eshraghiella crossota DSM 2876</name>
    <dbReference type="NCBI Taxonomy" id="511680"/>
    <lineage>
        <taxon>Bacteria</taxon>
        <taxon>Bacillati</taxon>
        <taxon>Bacillota</taxon>
        <taxon>Clostridia</taxon>
        <taxon>Lachnospirales</taxon>
        <taxon>Lachnospiraceae</taxon>
        <taxon>Eshraghiella</taxon>
    </lineage>
</organism>
<evidence type="ECO:0000259" key="2">
    <source>
        <dbReference type="PROSITE" id="PS50076"/>
    </source>
</evidence>
<gene>
    <name evidence="3" type="ORF">BUTYVIB_02181</name>
</gene>
<evidence type="ECO:0000256" key="1">
    <source>
        <dbReference type="ARBA" id="ARBA00022705"/>
    </source>
</evidence>
<evidence type="ECO:0000313" key="4">
    <source>
        <dbReference type="Proteomes" id="UP000006238"/>
    </source>
</evidence>
<dbReference type="InterPro" id="IPR036869">
    <property type="entry name" value="J_dom_sf"/>
</dbReference>
<reference evidence="3 4" key="1">
    <citation type="submission" date="2010-02" db="EMBL/GenBank/DDBJ databases">
        <authorList>
            <person name="Weinstock G."/>
            <person name="Sodergren E."/>
            <person name="Clifton S."/>
            <person name="Fulton L."/>
            <person name="Fulton B."/>
            <person name="Courtney L."/>
            <person name="Fronick C."/>
            <person name="Harrison M."/>
            <person name="Strong C."/>
            <person name="Farmer C."/>
            <person name="Delahaunty K."/>
            <person name="Markovic C."/>
            <person name="Hall O."/>
            <person name="Minx P."/>
            <person name="Tomlinson C."/>
            <person name="Mitreva M."/>
            <person name="Nelson J."/>
            <person name="Hou S."/>
            <person name="Wollam A."/>
            <person name="Pepin K.H."/>
            <person name="Johnson M."/>
            <person name="Bhonagiri V."/>
            <person name="Zhang X."/>
            <person name="Suruliraj S."/>
            <person name="Warren W."/>
            <person name="Chinwalla A."/>
            <person name="Mardis E.R."/>
            <person name="Wilson R.K."/>
        </authorList>
    </citation>
    <scope>NUCLEOTIDE SEQUENCE [LARGE SCALE GENOMIC DNA]</scope>
    <source>
        <strain evidence="3 4">DSM 2876</strain>
    </source>
</reference>
<dbReference type="AlphaFoldDB" id="D4S259"/>
<dbReference type="PROSITE" id="PS50076">
    <property type="entry name" value="DNAJ_2"/>
    <property type="match status" value="1"/>
</dbReference>
<dbReference type="SUPFAM" id="SSF46565">
    <property type="entry name" value="Chaperone J-domain"/>
    <property type="match status" value="1"/>
</dbReference>
<comment type="caution">
    <text evidence="3">The sequence shown here is derived from an EMBL/GenBank/DDBJ whole genome shotgun (WGS) entry which is preliminary data.</text>
</comment>
<dbReference type="SMART" id="SM00271">
    <property type="entry name" value="DnaJ"/>
    <property type="match status" value="1"/>
</dbReference>
<sequence length="214" mass="23377">MTDPYSVLGISRGASTEEIKKAYRQLSRKYHPDANVNNPNKAQAEEKFKQIQEAYNQIIHEKENGGSYYGSYSGSYGGSYGSGNSYNSYNSYSSSEDQRIVAAANLVRNRQFREAIIVLEGMTERSARWYYVHAYASAGVGNMIVAQEDARTAVQMEPGNQEYINLLNQLQNTGGWYTGAGAGYGQDSAGAGSCCTQMLCLNLLCNCCCCGGGF</sequence>
<dbReference type="PANTHER" id="PTHR24074">
    <property type="entry name" value="CO-CHAPERONE PROTEIN DJLA"/>
    <property type="match status" value="1"/>
</dbReference>
<feature type="domain" description="J" evidence="2">
    <location>
        <begin position="3"/>
        <end position="73"/>
    </location>
</feature>
<dbReference type="InterPro" id="IPR011990">
    <property type="entry name" value="TPR-like_helical_dom_sf"/>
</dbReference>
<dbReference type="InterPro" id="IPR050817">
    <property type="entry name" value="DjlA_DnaK_co-chaperone"/>
</dbReference>
<proteinExistence type="predicted"/>
<keyword evidence="1" id="KW-0235">DNA replication</keyword>
<dbReference type="Pfam" id="PF00226">
    <property type="entry name" value="DnaJ"/>
    <property type="match status" value="1"/>
</dbReference>
<dbReference type="HOGENOM" id="CLU_083841_1_0_9"/>
<dbReference type="CDD" id="cd06257">
    <property type="entry name" value="DnaJ"/>
    <property type="match status" value="1"/>
</dbReference>
<dbReference type="SUPFAM" id="SSF48452">
    <property type="entry name" value="TPR-like"/>
    <property type="match status" value="1"/>
</dbReference>
<dbReference type="RefSeq" id="WP_005604208.1">
    <property type="nucleotide sequence ID" value="NZ_GG663524.1"/>
</dbReference>
<dbReference type="EMBL" id="ABWN01000037">
    <property type="protein sequence ID" value="EFF67616.1"/>
    <property type="molecule type" value="Genomic_DNA"/>
</dbReference>
<dbReference type="STRING" id="45851.BHV86_04470"/>
<protein>
    <submittedName>
        <fullName evidence="3">DnaJ domain protein</fullName>
    </submittedName>
</protein>
<dbReference type="InterPro" id="IPR001623">
    <property type="entry name" value="DnaJ_domain"/>
</dbReference>
<dbReference type="GeneID" id="98917700"/>
<keyword evidence="4" id="KW-1185">Reference proteome</keyword>
<evidence type="ECO:0000313" key="3">
    <source>
        <dbReference type="EMBL" id="EFF67616.1"/>
    </source>
</evidence>
<dbReference type="Gene3D" id="1.10.287.110">
    <property type="entry name" value="DnaJ domain"/>
    <property type="match status" value="1"/>
</dbReference>
<dbReference type="Proteomes" id="UP000006238">
    <property type="component" value="Unassembled WGS sequence"/>
</dbReference>
<dbReference type="PRINTS" id="PR00625">
    <property type="entry name" value="JDOMAIN"/>
</dbReference>
<name>D4S259_9FIRM</name>
<dbReference type="GO" id="GO:0006260">
    <property type="term" value="P:DNA replication"/>
    <property type="evidence" value="ECO:0007669"/>
    <property type="project" value="UniProtKB-KW"/>
</dbReference>
<dbReference type="eggNOG" id="COG0484">
    <property type="taxonomic scope" value="Bacteria"/>
</dbReference>
<accession>D4S259</accession>